<accession>A0A452YSP8</accession>
<feature type="domain" description="PIR2-like helical" evidence="3">
    <location>
        <begin position="76"/>
        <end position="191"/>
    </location>
</feature>
<dbReference type="Pfam" id="PF12274">
    <property type="entry name" value="DUF3615"/>
    <property type="match status" value="1"/>
</dbReference>
<feature type="region of interest" description="Disordered" evidence="1">
    <location>
        <begin position="47"/>
        <end position="68"/>
    </location>
</feature>
<dbReference type="PANTHER" id="PTHR33120:SF55">
    <property type="entry name" value="PIR2-LIKE HELICAL DOMAIN-CONTAINING PROTEIN"/>
    <property type="match status" value="1"/>
</dbReference>
<dbReference type="InterPro" id="IPR046527">
    <property type="entry name" value="PIR2-like_helical"/>
</dbReference>
<reference evidence="4" key="5">
    <citation type="journal article" date="2021" name="G3 (Bethesda)">
        <title>Aegilops tauschii genome assembly Aet v5.0 features greater sequence contiguity and improved annotation.</title>
        <authorList>
            <person name="Wang L."/>
            <person name="Zhu T."/>
            <person name="Rodriguez J.C."/>
            <person name="Deal K.R."/>
            <person name="Dubcovsky J."/>
            <person name="McGuire P.E."/>
            <person name="Lux T."/>
            <person name="Spannagl M."/>
            <person name="Mayer K.F.X."/>
            <person name="Baldrich P."/>
            <person name="Meyers B.C."/>
            <person name="Huo N."/>
            <person name="Gu Y.Q."/>
            <person name="Zhou H."/>
            <person name="Devos K.M."/>
            <person name="Bennetzen J.L."/>
            <person name="Unver T."/>
            <person name="Budak H."/>
            <person name="Gulick P.J."/>
            <person name="Galiba G."/>
            <person name="Kalapos B."/>
            <person name="Nelson D.R."/>
            <person name="Li P."/>
            <person name="You F.M."/>
            <person name="Luo M.C."/>
            <person name="Dvorak J."/>
        </authorList>
    </citation>
    <scope>NUCLEOTIDE SEQUENCE [LARGE SCALE GENOMIC DNA]</scope>
    <source>
        <strain evidence="4">cv. AL8/78</strain>
    </source>
</reference>
<dbReference type="STRING" id="200361.A0A452YSP8"/>
<evidence type="ECO:0000256" key="1">
    <source>
        <dbReference type="SAM" id="MobiDB-lite"/>
    </source>
</evidence>
<dbReference type="EnsemblPlants" id="AET1Gv20523600.3">
    <property type="protein sequence ID" value="AET1Gv20523600.3"/>
    <property type="gene ID" value="AET1Gv20523600"/>
</dbReference>
<evidence type="ECO:0000313" key="4">
    <source>
        <dbReference type="EnsemblPlants" id="AET1Gv20523600.3"/>
    </source>
</evidence>
<keyword evidence="5" id="KW-1185">Reference proteome</keyword>
<reference evidence="5" key="1">
    <citation type="journal article" date="2014" name="Science">
        <title>Ancient hybridizations among the ancestral genomes of bread wheat.</title>
        <authorList>
            <consortium name="International Wheat Genome Sequencing Consortium,"/>
            <person name="Marcussen T."/>
            <person name="Sandve S.R."/>
            <person name="Heier L."/>
            <person name="Spannagl M."/>
            <person name="Pfeifer M."/>
            <person name="Jakobsen K.S."/>
            <person name="Wulff B.B."/>
            <person name="Steuernagel B."/>
            <person name="Mayer K.F."/>
            <person name="Olsen O.A."/>
        </authorList>
    </citation>
    <scope>NUCLEOTIDE SEQUENCE [LARGE SCALE GENOMIC DNA]</scope>
    <source>
        <strain evidence="5">cv. AL8/78</strain>
    </source>
</reference>
<dbReference type="PANTHER" id="PTHR33120">
    <property type="entry name" value="EXPRESSED PROTEIN-RELATED"/>
    <property type="match status" value="1"/>
</dbReference>
<sequence>MQPDLAAANRRVMEDLTKKYGVTPETIDYVTLGPVCVEPRRIVKVPHPPIPAAGAEGPPRRHPGSEPSPLEAALLDTVHRHHLQALAMMDREIVGRHARGMLLAGYAYGLHDPVCNILANCLWHDAVFPASSSPEVLQPMMLSCKAIFRLARRSLDALVAFMRAYAPALSAEEAMSYLSRSHGNLHHAAVLVDREGVFHTNRMDDAFRAAILAAHLPSDAAREAQFFFIVNCAPTDAFLAKHGIHGHPLAFGLSDLRPQSNSSLIVLEFVKLAASSLALTQPPPSSPSLSQGAYRALRIKMHAFKRDQEFCLGIVNIALKKLAFQFGELYQIHLLCGKSLVTLVPDSYYHVNFLASRESEPNQPKLFFAEDRASLKDVDDVTLCCPVTLSGRTGGCSACEYMGMKLIHPVDEKFNGQCDFTKGKDPHIVELFRKEPTSEFDVPLIDDYIFFELDQHPEVITFLETSYSYMSDDQVDPSLLWFENYMP</sequence>
<evidence type="ECO:0000313" key="5">
    <source>
        <dbReference type="Proteomes" id="UP000015105"/>
    </source>
</evidence>
<proteinExistence type="predicted"/>
<organism evidence="4 5">
    <name type="scientific">Aegilops tauschii subsp. strangulata</name>
    <name type="common">Goatgrass</name>
    <dbReference type="NCBI Taxonomy" id="200361"/>
    <lineage>
        <taxon>Eukaryota</taxon>
        <taxon>Viridiplantae</taxon>
        <taxon>Streptophyta</taxon>
        <taxon>Embryophyta</taxon>
        <taxon>Tracheophyta</taxon>
        <taxon>Spermatophyta</taxon>
        <taxon>Magnoliopsida</taxon>
        <taxon>Liliopsida</taxon>
        <taxon>Poales</taxon>
        <taxon>Poaceae</taxon>
        <taxon>BOP clade</taxon>
        <taxon>Pooideae</taxon>
        <taxon>Triticodae</taxon>
        <taxon>Triticeae</taxon>
        <taxon>Triticinae</taxon>
        <taxon>Aegilops</taxon>
    </lineage>
</organism>
<dbReference type="InterPro" id="IPR022059">
    <property type="entry name" value="DUF3615"/>
</dbReference>
<dbReference type="AlphaFoldDB" id="A0A452YSP8"/>
<protein>
    <submittedName>
        <fullName evidence="4">Uncharacterized protein</fullName>
    </submittedName>
</protein>
<evidence type="ECO:0000259" key="3">
    <source>
        <dbReference type="Pfam" id="PF20235"/>
    </source>
</evidence>
<reference evidence="4" key="4">
    <citation type="submission" date="2019-03" db="UniProtKB">
        <authorList>
            <consortium name="EnsemblPlants"/>
        </authorList>
    </citation>
    <scope>IDENTIFICATION</scope>
</reference>
<name>A0A452YSP8_AEGTS</name>
<feature type="domain" description="DUF3615" evidence="2">
    <location>
        <begin position="316"/>
        <end position="409"/>
    </location>
</feature>
<reference evidence="4" key="3">
    <citation type="journal article" date="2017" name="Nature">
        <title>Genome sequence of the progenitor of the wheat D genome Aegilops tauschii.</title>
        <authorList>
            <person name="Luo M.C."/>
            <person name="Gu Y.Q."/>
            <person name="Puiu D."/>
            <person name="Wang H."/>
            <person name="Twardziok S.O."/>
            <person name="Deal K.R."/>
            <person name="Huo N."/>
            <person name="Zhu T."/>
            <person name="Wang L."/>
            <person name="Wang Y."/>
            <person name="McGuire P.E."/>
            <person name="Liu S."/>
            <person name="Long H."/>
            <person name="Ramasamy R.K."/>
            <person name="Rodriguez J.C."/>
            <person name="Van S.L."/>
            <person name="Yuan L."/>
            <person name="Wang Z."/>
            <person name="Xia Z."/>
            <person name="Xiao L."/>
            <person name="Anderson O.D."/>
            <person name="Ouyang S."/>
            <person name="Liang Y."/>
            <person name="Zimin A.V."/>
            <person name="Pertea G."/>
            <person name="Qi P."/>
            <person name="Bennetzen J.L."/>
            <person name="Dai X."/>
            <person name="Dawson M.W."/>
            <person name="Muller H.G."/>
            <person name="Kugler K."/>
            <person name="Rivarola-Duarte L."/>
            <person name="Spannagl M."/>
            <person name="Mayer K.F.X."/>
            <person name="Lu F.H."/>
            <person name="Bevan M.W."/>
            <person name="Leroy P."/>
            <person name="Li P."/>
            <person name="You F.M."/>
            <person name="Sun Q."/>
            <person name="Liu Z."/>
            <person name="Lyons E."/>
            <person name="Wicker T."/>
            <person name="Salzberg S.L."/>
            <person name="Devos K.M."/>
            <person name="Dvorak J."/>
        </authorList>
    </citation>
    <scope>NUCLEOTIDE SEQUENCE [LARGE SCALE GENOMIC DNA]</scope>
    <source>
        <strain evidence="4">cv. AL8/78</strain>
    </source>
</reference>
<dbReference type="Pfam" id="PF20235">
    <property type="entry name" value="PIR2-like_helical"/>
    <property type="match status" value="1"/>
</dbReference>
<dbReference type="Proteomes" id="UP000015105">
    <property type="component" value="Chromosome 1D"/>
</dbReference>
<reference evidence="5" key="2">
    <citation type="journal article" date="2017" name="Nat. Plants">
        <title>The Aegilops tauschii genome reveals multiple impacts of transposons.</title>
        <authorList>
            <person name="Zhao G."/>
            <person name="Zou C."/>
            <person name="Li K."/>
            <person name="Wang K."/>
            <person name="Li T."/>
            <person name="Gao L."/>
            <person name="Zhang X."/>
            <person name="Wang H."/>
            <person name="Yang Z."/>
            <person name="Liu X."/>
            <person name="Jiang W."/>
            <person name="Mao L."/>
            <person name="Kong X."/>
            <person name="Jiao Y."/>
            <person name="Jia J."/>
        </authorList>
    </citation>
    <scope>NUCLEOTIDE SEQUENCE [LARGE SCALE GENOMIC DNA]</scope>
    <source>
        <strain evidence="5">cv. AL8/78</strain>
    </source>
</reference>
<dbReference type="Gramene" id="AET1Gv20523600.3">
    <property type="protein sequence ID" value="AET1Gv20523600.3"/>
    <property type="gene ID" value="AET1Gv20523600"/>
</dbReference>
<evidence type="ECO:0000259" key="2">
    <source>
        <dbReference type="Pfam" id="PF12274"/>
    </source>
</evidence>